<comment type="caution">
    <text evidence="2">The sequence shown here is derived from an EMBL/GenBank/DDBJ whole genome shotgun (WGS) entry which is preliminary data.</text>
</comment>
<dbReference type="Gene3D" id="3.40.190.10">
    <property type="entry name" value="Periplasmic binding protein-like II"/>
    <property type="match status" value="2"/>
</dbReference>
<dbReference type="OrthoDB" id="516817at2"/>
<dbReference type="PANTHER" id="PTHR30632:SF0">
    <property type="entry name" value="SULFATE-BINDING PROTEIN"/>
    <property type="match status" value="1"/>
</dbReference>
<dbReference type="Pfam" id="PF13531">
    <property type="entry name" value="SBP_bac_11"/>
    <property type="match status" value="1"/>
</dbReference>
<dbReference type="GO" id="GO:0015689">
    <property type="term" value="P:molybdate ion transport"/>
    <property type="evidence" value="ECO:0007669"/>
    <property type="project" value="TreeGrafter"/>
</dbReference>
<dbReference type="GO" id="GO:0030973">
    <property type="term" value="F:molybdate ion binding"/>
    <property type="evidence" value="ECO:0007669"/>
    <property type="project" value="TreeGrafter"/>
</dbReference>
<dbReference type="AlphaFoldDB" id="A0A9W7KP11"/>
<organism evidence="2 3">
    <name type="scientific">Roseomonas genomospecies 6</name>
    <dbReference type="NCBI Taxonomy" id="214106"/>
    <lineage>
        <taxon>Bacteria</taxon>
        <taxon>Pseudomonadati</taxon>
        <taxon>Pseudomonadota</taxon>
        <taxon>Alphaproteobacteria</taxon>
        <taxon>Acetobacterales</taxon>
        <taxon>Roseomonadaceae</taxon>
        <taxon>Roseomonas</taxon>
    </lineage>
</organism>
<gene>
    <name evidence="2" type="ORF">DS843_27065</name>
</gene>
<reference evidence="2 3" key="1">
    <citation type="submission" date="2018-07" db="EMBL/GenBank/DDBJ databases">
        <title>Genome sequence of Azospirillum sp. ATCC 49961.</title>
        <authorList>
            <person name="Sant'Anna F.H."/>
            <person name="Baldani J.I."/>
            <person name="Zilli J.E."/>
            <person name="Reis V.M."/>
            <person name="Hartmann A."/>
            <person name="Cruz L."/>
            <person name="de Souza E.M."/>
            <person name="de Oliveira Pedrosa F."/>
            <person name="Passaglia L.M.P."/>
        </authorList>
    </citation>
    <scope>NUCLEOTIDE SEQUENCE [LARGE SCALE GENOMIC DNA]</scope>
    <source>
        <strain evidence="2 3">ATCC 49961</strain>
    </source>
</reference>
<protein>
    <submittedName>
        <fullName evidence="2">Molybdate ABC transporter substrate-binding protein</fullName>
    </submittedName>
</protein>
<dbReference type="SUPFAM" id="SSF53850">
    <property type="entry name" value="Periplasmic binding protein-like II"/>
    <property type="match status" value="1"/>
</dbReference>
<feature type="signal peptide" evidence="1">
    <location>
        <begin position="1"/>
        <end position="31"/>
    </location>
</feature>
<accession>A0A9W7KP11</accession>
<dbReference type="NCBIfam" id="NF002917">
    <property type="entry name" value="PRK03537.1-3"/>
    <property type="match status" value="1"/>
</dbReference>
<proteinExistence type="predicted"/>
<evidence type="ECO:0000313" key="3">
    <source>
        <dbReference type="Proteomes" id="UP000480854"/>
    </source>
</evidence>
<dbReference type="InterPro" id="IPR050682">
    <property type="entry name" value="ModA/WtpA"/>
</dbReference>
<evidence type="ECO:0000313" key="2">
    <source>
        <dbReference type="EMBL" id="KAA0676499.1"/>
    </source>
</evidence>
<keyword evidence="3" id="KW-1185">Reference proteome</keyword>
<feature type="chain" id="PRO_5040997457" evidence="1">
    <location>
        <begin position="32"/>
        <end position="275"/>
    </location>
</feature>
<dbReference type="Proteomes" id="UP000480854">
    <property type="component" value="Unassembled WGS sequence"/>
</dbReference>
<name>A0A9W7KP11_9PROT</name>
<dbReference type="PANTHER" id="PTHR30632">
    <property type="entry name" value="MOLYBDATE-BINDING PERIPLASMIC PROTEIN"/>
    <property type="match status" value="1"/>
</dbReference>
<keyword evidence="1" id="KW-0732">Signal</keyword>
<sequence>MGGPVLAYRTKRRAAVVAVALGMLFGGDAAATDAVKLYAAGSLKAALTELAKEYQSAKGVPVEATFGPSGLLKERLEKGESGDVFASANMEHPEALSMAGKSGPVRPFARNQLCALAQPDVNVTPATLLERLLDPTVRVGTSTPKADPAGDYAWELFRKADALRPGSLTALGGKALKLTGGPDSAKPPEGRNPYAWVMEQRQADLFLTYCTNARLAVVEVPALRIVAVPAELAVGAEYGLTVIKAAEPARGEAFADYILSPAGQTVLERYGFARP</sequence>
<dbReference type="NCBIfam" id="NF002918">
    <property type="entry name" value="PRK03537.1-4"/>
    <property type="match status" value="1"/>
</dbReference>
<evidence type="ECO:0000256" key="1">
    <source>
        <dbReference type="SAM" id="SignalP"/>
    </source>
</evidence>
<dbReference type="EMBL" id="QOKW01000034">
    <property type="protein sequence ID" value="KAA0676499.1"/>
    <property type="molecule type" value="Genomic_DNA"/>
</dbReference>